<evidence type="ECO:0000313" key="1">
    <source>
        <dbReference type="EMBL" id="QCZ94913.1"/>
    </source>
</evidence>
<keyword evidence="2" id="KW-1185">Reference proteome</keyword>
<dbReference type="OrthoDB" id="6193840at2"/>
<evidence type="ECO:0000313" key="2">
    <source>
        <dbReference type="Proteomes" id="UP000304912"/>
    </source>
</evidence>
<accession>A0A5B7YI24</accession>
<organism evidence="1 2">
    <name type="scientific">Salinimonas iocasae</name>
    <dbReference type="NCBI Taxonomy" id="2572577"/>
    <lineage>
        <taxon>Bacteria</taxon>
        <taxon>Pseudomonadati</taxon>
        <taxon>Pseudomonadota</taxon>
        <taxon>Gammaproteobacteria</taxon>
        <taxon>Alteromonadales</taxon>
        <taxon>Alteromonadaceae</taxon>
        <taxon>Alteromonas/Salinimonas group</taxon>
        <taxon>Salinimonas</taxon>
    </lineage>
</organism>
<gene>
    <name evidence="1" type="ORF">FBQ74_16180</name>
</gene>
<dbReference type="AlphaFoldDB" id="A0A5B7YI24"/>
<dbReference type="RefSeq" id="WP_139757645.1">
    <property type="nucleotide sequence ID" value="NZ_CP039852.1"/>
</dbReference>
<dbReference type="Proteomes" id="UP000304912">
    <property type="component" value="Chromosome"/>
</dbReference>
<dbReference type="KEGG" id="salk:FBQ74_16180"/>
<name>A0A5B7YI24_9ALTE</name>
<sequence>MNNYLSSSLLLSFVLAGCSGMSSEQQSKIDAMSDCEKVTALVRSAENGFMPLKGAEVSSKFMTSWNAKAQLVGDNCKVVETSDGTMQYMCSAQYASEQEAQNVHDDAQMLTQRCLGDTWQASTEEAPRSRTTTMENPQEPARILLTLGQGYDKRKPWIVSFKVVRQ</sequence>
<protein>
    <submittedName>
        <fullName evidence="1">Uncharacterized protein</fullName>
    </submittedName>
</protein>
<dbReference type="EMBL" id="CP039852">
    <property type="protein sequence ID" value="QCZ94913.1"/>
    <property type="molecule type" value="Genomic_DNA"/>
</dbReference>
<proteinExistence type="predicted"/>
<reference evidence="1 2" key="1">
    <citation type="submission" date="2019-04" db="EMBL/GenBank/DDBJ databases">
        <title>Salinimonas iocasae sp. nov., a halophilic bacterium isolated from the outer tube casing of tubeworms in Okinawa Trough.</title>
        <authorList>
            <person name="Zhang H."/>
            <person name="Wang H."/>
            <person name="Li C."/>
        </authorList>
    </citation>
    <scope>NUCLEOTIDE SEQUENCE [LARGE SCALE GENOMIC DNA]</scope>
    <source>
        <strain evidence="1 2">KX18D6</strain>
    </source>
</reference>